<feature type="modified residue" description="4-aspartylphosphate" evidence="3">
    <location>
        <position position="53"/>
    </location>
</feature>
<dbReference type="InterPro" id="IPR036388">
    <property type="entry name" value="WH-like_DNA-bd_sf"/>
</dbReference>
<dbReference type="OrthoDB" id="3678174at2"/>
<dbReference type="PANTHER" id="PTHR43214:SF43">
    <property type="entry name" value="TWO-COMPONENT RESPONSE REGULATOR"/>
    <property type="match status" value="1"/>
</dbReference>
<dbReference type="InterPro" id="IPR016032">
    <property type="entry name" value="Sig_transdc_resp-reg_C-effctor"/>
</dbReference>
<dbReference type="PROSITE" id="PS50043">
    <property type="entry name" value="HTH_LUXR_2"/>
    <property type="match status" value="1"/>
</dbReference>
<feature type="domain" description="Response regulatory" evidence="5">
    <location>
        <begin position="3"/>
        <end position="120"/>
    </location>
</feature>
<dbReference type="Gene3D" id="3.40.50.2300">
    <property type="match status" value="1"/>
</dbReference>
<keyword evidence="2" id="KW-0238">DNA-binding</keyword>
<dbReference type="GO" id="GO:0003677">
    <property type="term" value="F:DNA binding"/>
    <property type="evidence" value="ECO:0007669"/>
    <property type="project" value="UniProtKB-KW"/>
</dbReference>
<dbReference type="GO" id="GO:0000160">
    <property type="term" value="P:phosphorelay signal transduction system"/>
    <property type="evidence" value="ECO:0007669"/>
    <property type="project" value="InterPro"/>
</dbReference>
<protein>
    <submittedName>
        <fullName evidence="6">Two-component system response regulator</fullName>
    </submittedName>
</protein>
<dbReference type="RefSeq" id="WP_069441736.1">
    <property type="nucleotide sequence ID" value="NZ_LPWF01000025.1"/>
</dbReference>
<dbReference type="AlphaFoldDB" id="A0A1E3VXK6"/>
<organism evidence="6 7">
    <name type="scientific">Methyloceanibacter superfactus</name>
    <dbReference type="NCBI Taxonomy" id="1774969"/>
    <lineage>
        <taxon>Bacteria</taxon>
        <taxon>Pseudomonadati</taxon>
        <taxon>Pseudomonadota</taxon>
        <taxon>Alphaproteobacteria</taxon>
        <taxon>Hyphomicrobiales</taxon>
        <taxon>Hyphomicrobiaceae</taxon>
        <taxon>Methyloceanibacter</taxon>
    </lineage>
</organism>
<name>A0A1E3VXK6_9HYPH</name>
<accession>A0A1E3VXK6</accession>
<evidence type="ECO:0000259" key="5">
    <source>
        <dbReference type="PROSITE" id="PS50110"/>
    </source>
</evidence>
<proteinExistence type="predicted"/>
<gene>
    <name evidence="6" type="ORF">AUC69_11080</name>
</gene>
<dbReference type="Gene3D" id="1.10.10.10">
    <property type="entry name" value="Winged helix-like DNA-binding domain superfamily/Winged helix DNA-binding domain"/>
    <property type="match status" value="1"/>
</dbReference>
<evidence type="ECO:0000313" key="6">
    <source>
        <dbReference type="EMBL" id="ODR97646.1"/>
    </source>
</evidence>
<dbReference type="PRINTS" id="PR00038">
    <property type="entry name" value="HTHLUXR"/>
</dbReference>
<keyword evidence="7" id="KW-1185">Reference proteome</keyword>
<sequence>MSRVLVIDDHPIVLQGCRQLLEDVGVEDIVQAQSLADGFRIYRTQKPDVIIVDLAMRTGALGGLSFIRRLRLHDQQTPILVFTMHSDPVIVSRALEVGATGYVLKDTPPEEVQKAFQRVRDNRPYLSHDLASEVAFMEARGTTNPLRRMTVRELQTLALVAEGKPYGVIAEHLHVSYKTVANTCTQLKAKLGVRTLPELMRIAIQHLPSASGKPQR</sequence>
<dbReference type="InterPro" id="IPR011006">
    <property type="entry name" value="CheY-like_superfamily"/>
</dbReference>
<comment type="caution">
    <text evidence="6">The sequence shown here is derived from an EMBL/GenBank/DDBJ whole genome shotgun (WGS) entry which is preliminary data.</text>
</comment>
<reference evidence="6 7" key="1">
    <citation type="journal article" date="2016" name="Environ. Microbiol.">
        <title>New Methyloceanibacter diversity from North Sea sediments includes methanotroph containing solely the soluble methane monooxygenase.</title>
        <authorList>
            <person name="Vekeman B."/>
            <person name="Kerckhof F.M."/>
            <person name="Cremers G."/>
            <person name="de Vos P."/>
            <person name="Vandamme P."/>
            <person name="Boon N."/>
            <person name="Op den Camp H.J."/>
            <person name="Heylen K."/>
        </authorList>
    </citation>
    <scope>NUCLEOTIDE SEQUENCE [LARGE SCALE GENOMIC DNA]</scope>
    <source>
        <strain evidence="6 7">R-67175</strain>
    </source>
</reference>
<dbReference type="SUPFAM" id="SSF52172">
    <property type="entry name" value="CheY-like"/>
    <property type="match status" value="1"/>
</dbReference>
<dbReference type="SMART" id="SM00448">
    <property type="entry name" value="REC"/>
    <property type="match status" value="1"/>
</dbReference>
<dbReference type="Pfam" id="PF00072">
    <property type="entry name" value="Response_reg"/>
    <property type="match status" value="1"/>
</dbReference>
<dbReference type="PANTHER" id="PTHR43214">
    <property type="entry name" value="TWO-COMPONENT RESPONSE REGULATOR"/>
    <property type="match status" value="1"/>
</dbReference>
<evidence type="ECO:0000259" key="4">
    <source>
        <dbReference type="PROSITE" id="PS50043"/>
    </source>
</evidence>
<evidence type="ECO:0000256" key="2">
    <source>
        <dbReference type="ARBA" id="ARBA00023125"/>
    </source>
</evidence>
<dbReference type="STRING" id="1774969.AUC69_11080"/>
<evidence type="ECO:0000313" key="7">
    <source>
        <dbReference type="Proteomes" id="UP000094472"/>
    </source>
</evidence>
<dbReference type="SMART" id="SM00421">
    <property type="entry name" value="HTH_LUXR"/>
    <property type="match status" value="1"/>
</dbReference>
<evidence type="ECO:0000256" key="3">
    <source>
        <dbReference type="PROSITE-ProRule" id="PRU00169"/>
    </source>
</evidence>
<dbReference type="Pfam" id="PF00196">
    <property type="entry name" value="GerE"/>
    <property type="match status" value="1"/>
</dbReference>
<dbReference type="Proteomes" id="UP000094472">
    <property type="component" value="Unassembled WGS sequence"/>
</dbReference>
<dbReference type="InterPro" id="IPR001789">
    <property type="entry name" value="Sig_transdc_resp-reg_receiver"/>
</dbReference>
<dbReference type="CDD" id="cd06170">
    <property type="entry name" value="LuxR_C_like"/>
    <property type="match status" value="1"/>
</dbReference>
<dbReference type="PROSITE" id="PS50110">
    <property type="entry name" value="RESPONSE_REGULATORY"/>
    <property type="match status" value="1"/>
</dbReference>
<dbReference type="InterPro" id="IPR000792">
    <property type="entry name" value="Tscrpt_reg_LuxR_C"/>
</dbReference>
<dbReference type="GO" id="GO:0006355">
    <property type="term" value="P:regulation of DNA-templated transcription"/>
    <property type="evidence" value="ECO:0007669"/>
    <property type="project" value="InterPro"/>
</dbReference>
<evidence type="ECO:0000256" key="1">
    <source>
        <dbReference type="ARBA" id="ARBA00022553"/>
    </source>
</evidence>
<feature type="domain" description="HTH luxR-type" evidence="4">
    <location>
        <begin position="142"/>
        <end position="207"/>
    </location>
</feature>
<dbReference type="SUPFAM" id="SSF46894">
    <property type="entry name" value="C-terminal effector domain of the bipartite response regulators"/>
    <property type="match status" value="1"/>
</dbReference>
<dbReference type="EMBL" id="LPWF01000025">
    <property type="protein sequence ID" value="ODR97646.1"/>
    <property type="molecule type" value="Genomic_DNA"/>
</dbReference>
<dbReference type="InterPro" id="IPR058245">
    <property type="entry name" value="NreC/VraR/RcsB-like_REC"/>
</dbReference>
<dbReference type="CDD" id="cd17535">
    <property type="entry name" value="REC_NarL-like"/>
    <property type="match status" value="1"/>
</dbReference>
<keyword evidence="1 3" id="KW-0597">Phosphoprotein</keyword>
<dbReference type="InterPro" id="IPR039420">
    <property type="entry name" value="WalR-like"/>
</dbReference>